<dbReference type="KEGG" id="cari:FNU76_02510"/>
<name>A0A516SAZ5_9NEIS</name>
<evidence type="ECO:0000313" key="2">
    <source>
        <dbReference type="Proteomes" id="UP000317550"/>
    </source>
</evidence>
<evidence type="ECO:0000313" key="1">
    <source>
        <dbReference type="EMBL" id="QDQ25314.1"/>
    </source>
</evidence>
<reference evidence="2" key="1">
    <citation type="submission" date="2019-07" db="EMBL/GenBank/DDBJ databases">
        <title>Chitinimonas sp. nov., isolated from Ny-Alesund, arctica soil.</title>
        <authorList>
            <person name="Xu Q."/>
            <person name="Peng F."/>
        </authorList>
    </citation>
    <scope>NUCLEOTIDE SEQUENCE [LARGE SCALE GENOMIC DNA]</scope>
    <source>
        <strain evidence="2">R3-44</strain>
    </source>
</reference>
<proteinExistence type="predicted"/>
<keyword evidence="2" id="KW-1185">Reference proteome</keyword>
<accession>A0A516SAZ5</accession>
<gene>
    <name evidence="1" type="ORF">FNU76_02510</name>
</gene>
<protein>
    <submittedName>
        <fullName evidence="1">Uncharacterized protein</fullName>
    </submittedName>
</protein>
<dbReference type="RefSeq" id="WP_143856239.1">
    <property type="nucleotide sequence ID" value="NZ_CP041730.1"/>
</dbReference>
<organism evidence="1 2">
    <name type="scientific">Chitinimonas arctica</name>
    <dbReference type="NCBI Taxonomy" id="2594795"/>
    <lineage>
        <taxon>Bacteria</taxon>
        <taxon>Pseudomonadati</taxon>
        <taxon>Pseudomonadota</taxon>
        <taxon>Betaproteobacteria</taxon>
        <taxon>Neisseriales</taxon>
        <taxon>Chitinibacteraceae</taxon>
        <taxon>Chitinimonas</taxon>
    </lineage>
</organism>
<dbReference type="AlphaFoldDB" id="A0A516SAZ5"/>
<dbReference type="EMBL" id="CP041730">
    <property type="protein sequence ID" value="QDQ25314.1"/>
    <property type="molecule type" value="Genomic_DNA"/>
</dbReference>
<sequence length="79" mass="8960">MLSFTRTITYCGVELNVSYDYTPPEARGAFYPGCAEEYLATRAMAGDVDIYPLLTVNQILEIERVLGQRDEDDCWRMAA</sequence>
<dbReference type="Proteomes" id="UP000317550">
    <property type="component" value="Chromosome"/>
</dbReference>